<evidence type="ECO:0000256" key="7">
    <source>
        <dbReference type="ARBA" id="ARBA00023159"/>
    </source>
</evidence>
<dbReference type="Pfam" id="PF18337">
    <property type="entry name" value="Tudor_RapA"/>
    <property type="match status" value="1"/>
</dbReference>
<dbReference type="GO" id="GO:0005524">
    <property type="term" value="F:ATP binding"/>
    <property type="evidence" value="ECO:0007669"/>
    <property type="project" value="UniProtKB-UniRule"/>
</dbReference>
<dbReference type="GO" id="GO:0006355">
    <property type="term" value="P:regulation of DNA-templated transcription"/>
    <property type="evidence" value="ECO:0007669"/>
    <property type="project" value="UniProtKB-UniRule"/>
</dbReference>
<proteinExistence type="inferred from homology"/>
<dbReference type="InterPro" id="IPR001650">
    <property type="entry name" value="Helicase_C-like"/>
</dbReference>
<keyword evidence="7 9" id="KW-0010">Activator</keyword>
<dbReference type="Gene3D" id="6.10.140.1500">
    <property type="match status" value="1"/>
</dbReference>
<dbReference type="InterPro" id="IPR057342">
    <property type="entry name" value="DEXDc_RapA"/>
</dbReference>
<evidence type="ECO:0000313" key="13">
    <source>
        <dbReference type="Proteomes" id="UP000192923"/>
    </source>
</evidence>
<keyword evidence="1 9" id="KW-0547">Nucleotide-binding</keyword>
<feature type="binding site" evidence="9">
    <location>
        <begin position="176"/>
        <end position="183"/>
    </location>
    <ligand>
        <name>ATP</name>
        <dbReference type="ChEBI" id="CHEBI:30616"/>
    </ligand>
</feature>
<dbReference type="PANTHER" id="PTHR45766">
    <property type="entry name" value="DNA ANNEALING HELICASE AND ENDONUCLEASE ZRANB3 FAMILY MEMBER"/>
    <property type="match status" value="1"/>
</dbReference>
<comment type="function">
    <text evidence="9">Transcription regulator that activates transcription by stimulating RNA polymerase (RNAP) recycling in case of stress conditions such as supercoiled DNA or high salt concentrations. Probably acts by releasing the RNAP, when it is trapped or immobilized on tightly supercoiled DNA. Does not activate transcription on linear DNA. Probably not involved in DNA repair.</text>
</comment>
<protein>
    <recommendedName>
        <fullName evidence="9">RNA polymerase-associated protein RapA</fullName>
        <ecNumber evidence="9">3.6.4.-</ecNumber>
    </recommendedName>
    <alternativeName>
        <fullName evidence="9">ATP-dependent helicase HepA</fullName>
    </alternativeName>
</protein>
<comment type="subunit">
    <text evidence="9">Interacts with the RNAP. Has a higher affinity for the core RNAP than for the holoenzyme. Its ATPase activity is stimulated by binding to RNAP.</text>
</comment>
<dbReference type="Pfam" id="PF18339">
    <property type="entry name" value="Tudor_1_RapA"/>
    <property type="match status" value="1"/>
</dbReference>
<dbReference type="OrthoDB" id="9814088at2"/>
<dbReference type="SUPFAM" id="SSF52540">
    <property type="entry name" value="P-loop containing nucleoside triphosphate hydrolases"/>
    <property type="match status" value="2"/>
</dbReference>
<dbReference type="Gene3D" id="2.30.30.140">
    <property type="match status" value="1"/>
</dbReference>
<feature type="short sequence motif" description="DEAH box" evidence="9">
    <location>
        <begin position="277"/>
        <end position="280"/>
    </location>
</feature>
<keyword evidence="8 9" id="KW-0804">Transcription</keyword>
<name>A0A1Y6CUU8_9GAMM</name>
<dbReference type="InterPro" id="IPR023949">
    <property type="entry name" value="Helicase_RapA"/>
</dbReference>
<dbReference type="HAMAP" id="MF_01821">
    <property type="entry name" value="Helicase_RapA"/>
    <property type="match status" value="1"/>
</dbReference>
<sequence length="943" mass="106178">MPDFVPGQRWISETEPELGLGIVLAVEHSRVTMLFIASSERRTYAANNAPLTRVRFNPGETVESVDGWKMKVEAVREQQGILTYEGNDEDGAPTRLEEMELNHFLQFNKPQDRLFTGQLDSSATFRLRHATLNLLGRLEQSEVRGLCGGRTSAIPHQLYIAHEVARRAAPRVLLADEVGLGKTIEAGLIMHHQLLTGRAERVLILVPEPLLHQWLVEMRRRFNLRFSLFDEERYAETGEDNPFQTEQLVLCSLDFLANDPRHRAHALAAGWDLCVVDEAHHLEWSEEQASPEYALVEALGQVSPGLLLLTATPEQLGKQSHFARLRLLDPDRFYSYERFLEEEREYEALADVINHLLDDPALDLNTLARLQALITQDLAEETFARLGNPATAAQARQDLIQLLLDRHGTGRILFRNTRATVQGFPARELLGHALPLPAAYRAAPDDDPAARLHPETLFPKDAGDWWKQDPRVSWLTQTLKQLRPAKVLVICAKAQTAIDLEEALRVAGIKAAAFHEGLSIVARDRAAAWFADAEDGAQVLVCSEIGSEGRNFQFAHHLALFDLPLNPDLLEQRIGRLDRIGQADTIRIHAAYFEGGAQHLLFRWYHEGLNAFAQPNPAAPAVFARLHGELIDLLLRPDPARENALIAEAARLSAAIQQALHQGRDRLLELNSCRNEEAGRLVALVQAEDADDKLWPYLEQVFDVYGVNVEEHSEDCHILQQGEHLRTQFPELTEDGATVTLNRRIGLAREDMLFLTWEHPMVRGAMDLIVNGGQGNAALSVVRHPDLDPGQLLVEAFYLVDCTAPKRLRIGRYFPPTLLRFLYDQTGDNLGALPFDSLIDQPRQFDREQAVELIRGQRKLITQLLALAEREAKAKLPQFVAESAKRMVDAETRELKRMVALKRVNPNVRKEELERIKEEALEMNACIQAANLRLDAVRVIITA</sequence>
<gene>
    <name evidence="9" type="primary">rapA</name>
    <name evidence="12" type="ORF">SAMN02949497_1500</name>
</gene>
<feature type="domain" description="Helicase C-terminal" evidence="11">
    <location>
        <begin position="474"/>
        <end position="624"/>
    </location>
</feature>
<evidence type="ECO:0000256" key="4">
    <source>
        <dbReference type="ARBA" id="ARBA00022840"/>
    </source>
</evidence>
<keyword evidence="6 9" id="KW-0238">DNA-binding</keyword>
<dbReference type="InterPro" id="IPR027417">
    <property type="entry name" value="P-loop_NTPase"/>
</dbReference>
<evidence type="ECO:0000256" key="2">
    <source>
        <dbReference type="ARBA" id="ARBA00022801"/>
    </source>
</evidence>
<evidence type="ECO:0000256" key="1">
    <source>
        <dbReference type="ARBA" id="ARBA00022741"/>
    </source>
</evidence>
<evidence type="ECO:0000256" key="8">
    <source>
        <dbReference type="ARBA" id="ARBA00023163"/>
    </source>
</evidence>
<comment type="similarity">
    <text evidence="9">Belongs to the SNF2/RAD54 helicase family. RapA subfamily.</text>
</comment>
<dbReference type="InterPro" id="IPR014001">
    <property type="entry name" value="Helicase_ATP-bd"/>
</dbReference>
<keyword evidence="5 9" id="KW-0805">Transcription regulation</keyword>
<dbReference type="Proteomes" id="UP000192923">
    <property type="component" value="Unassembled WGS sequence"/>
</dbReference>
<keyword evidence="3 9" id="KW-0347">Helicase</keyword>
<reference evidence="12 13" key="1">
    <citation type="submission" date="2016-12" db="EMBL/GenBank/DDBJ databases">
        <authorList>
            <person name="Song W.-J."/>
            <person name="Kurnit D.M."/>
        </authorList>
    </citation>
    <scope>NUCLEOTIDE SEQUENCE [LARGE SCALE GENOMIC DNA]</scope>
    <source>
        <strain evidence="12 13">175</strain>
    </source>
</reference>
<dbReference type="SMART" id="SM00487">
    <property type="entry name" value="DEXDc"/>
    <property type="match status" value="1"/>
</dbReference>
<dbReference type="Pfam" id="PF00271">
    <property type="entry name" value="Helicase_C"/>
    <property type="match status" value="1"/>
</dbReference>
<evidence type="ECO:0000313" key="12">
    <source>
        <dbReference type="EMBL" id="SMF94191.1"/>
    </source>
</evidence>
<dbReference type="InterPro" id="IPR022737">
    <property type="entry name" value="RapA_C"/>
</dbReference>
<dbReference type="SMART" id="SM00490">
    <property type="entry name" value="HELICc"/>
    <property type="match status" value="1"/>
</dbReference>
<keyword evidence="2 9" id="KW-0378">Hydrolase</keyword>
<evidence type="ECO:0000256" key="5">
    <source>
        <dbReference type="ARBA" id="ARBA00023015"/>
    </source>
</evidence>
<accession>A0A1Y6CUU8</accession>
<dbReference type="STRING" id="1760988.SAMN02949497_1500"/>
<dbReference type="GO" id="GO:0016817">
    <property type="term" value="F:hydrolase activity, acting on acid anhydrides"/>
    <property type="evidence" value="ECO:0007669"/>
    <property type="project" value="InterPro"/>
</dbReference>
<evidence type="ECO:0000259" key="11">
    <source>
        <dbReference type="PROSITE" id="PS51194"/>
    </source>
</evidence>
<dbReference type="InterPro" id="IPR000330">
    <property type="entry name" value="SNF2_N"/>
</dbReference>
<organism evidence="12 13">
    <name type="scientific">Methylomagnum ishizawai</name>
    <dbReference type="NCBI Taxonomy" id="1760988"/>
    <lineage>
        <taxon>Bacteria</taxon>
        <taxon>Pseudomonadati</taxon>
        <taxon>Pseudomonadota</taxon>
        <taxon>Gammaproteobacteria</taxon>
        <taxon>Methylococcales</taxon>
        <taxon>Methylococcaceae</taxon>
        <taxon>Methylomagnum</taxon>
    </lineage>
</organism>
<dbReference type="Pfam" id="PF12137">
    <property type="entry name" value="RapA_C"/>
    <property type="match status" value="1"/>
</dbReference>
<dbReference type="CDD" id="cd18793">
    <property type="entry name" value="SF2_C_SNF"/>
    <property type="match status" value="1"/>
</dbReference>
<dbReference type="Gene3D" id="3.40.50.300">
    <property type="entry name" value="P-loop containing nucleotide triphosphate hydrolases"/>
    <property type="match status" value="1"/>
</dbReference>
<evidence type="ECO:0000256" key="9">
    <source>
        <dbReference type="HAMAP-Rule" id="MF_01821"/>
    </source>
</evidence>
<dbReference type="EMBL" id="FXAM01000001">
    <property type="protein sequence ID" value="SMF94191.1"/>
    <property type="molecule type" value="Genomic_DNA"/>
</dbReference>
<dbReference type="Gene3D" id="3.30.360.80">
    <property type="match status" value="1"/>
</dbReference>
<feature type="domain" description="Helicase ATP-binding" evidence="10">
    <location>
        <begin position="163"/>
        <end position="331"/>
    </location>
</feature>
<dbReference type="InterPro" id="IPR040765">
    <property type="entry name" value="Tudor_1_RapA"/>
</dbReference>
<keyword evidence="4 9" id="KW-0067">ATP-binding</keyword>
<dbReference type="RefSeq" id="WP_085211357.1">
    <property type="nucleotide sequence ID" value="NZ_FXAM01000001.1"/>
</dbReference>
<dbReference type="PROSITE" id="PS51194">
    <property type="entry name" value="HELICASE_CTER"/>
    <property type="match status" value="1"/>
</dbReference>
<dbReference type="InterPro" id="IPR049730">
    <property type="entry name" value="SNF2/RAD54-like_C"/>
</dbReference>
<dbReference type="Pfam" id="PF00176">
    <property type="entry name" value="SNF2-rel_dom"/>
    <property type="match status" value="1"/>
</dbReference>
<dbReference type="PANTHER" id="PTHR45766:SF6">
    <property type="entry name" value="SWI_SNF-RELATED MATRIX-ASSOCIATED ACTIN-DEPENDENT REGULATOR OF CHROMATIN SUBFAMILY A-LIKE PROTEIN 1"/>
    <property type="match status" value="1"/>
</dbReference>
<dbReference type="EC" id="3.6.4.-" evidence="9"/>
<dbReference type="NCBIfam" id="NF003426">
    <property type="entry name" value="PRK04914.1"/>
    <property type="match status" value="1"/>
</dbReference>
<dbReference type="PROSITE" id="PS51192">
    <property type="entry name" value="HELICASE_ATP_BIND_1"/>
    <property type="match status" value="1"/>
</dbReference>
<evidence type="ECO:0000256" key="3">
    <source>
        <dbReference type="ARBA" id="ARBA00022806"/>
    </source>
</evidence>
<evidence type="ECO:0000256" key="6">
    <source>
        <dbReference type="ARBA" id="ARBA00023125"/>
    </source>
</evidence>
<dbReference type="Gene3D" id="2.30.30.930">
    <property type="match status" value="1"/>
</dbReference>
<dbReference type="Gene3D" id="3.40.50.10810">
    <property type="entry name" value="Tandem AAA-ATPase domain"/>
    <property type="match status" value="1"/>
</dbReference>
<dbReference type="InterPro" id="IPR040766">
    <property type="entry name" value="Tudor_2_RapA"/>
</dbReference>
<dbReference type="GO" id="GO:0004386">
    <property type="term" value="F:helicase activity"/>
    <property type="evidence" value="ECO:0007669"/>
    <property type="project" value="UniProtKB-UniRule"/>
</dbReference>
<dbReference type="AlphaFoldDB" id="A0A1Y6CUU8"/>
<dbReference type="CDD" id="cd18011">
    <property type="entry name" value="DEXDc_RapA"/>
    <property type="match status" value="1"/>
</dbReference>
<evidence type="ECO:0000259" key="10">
    <source>
        <dbReference type="PROSITE" id="PS51192"/>
    </source>
</evidence>
<keyword evidence="13" id="KW-1185">Reference proteome</keyword>
<dbReference type="InterPro" id="IPR038718">
    <property type="entry name" value="SNF2-like_sf"/>
</dbReference>
<dbReference type="GO" id="GO:0003677">
    <property type="term" value="F:DNA binding"/>
    <property type="evidence" value="ECO:0007669"/>
    <property type="project" value="UniProtKB-KW"/>
</dbReference>